<dbReference type="Proteomes" id="UP001342826">
    <property type="component" value="Unassembled WGS sequence"/>
</dbReference>
<gene>
    <name evidence="1" type="ORF">P9271_02790</name>
</gene>
<proteinExistence type="predicted"/>
<evidence type="ECO:0000313" key="1">
    <source>
        <dbReference type="EMBL" id="MED4400285.1"/>
    </source>
</evidence>
<reference evidence="1 2" key="1">
    <citation type="submission" date="2023-03" db="EMBL/GenBank/DDBJ databases">
        <title>Bacillus Genome Sequencing.</title>
        <authorList>
            <person name="Dunlap C."/>
        </authorList>
    </citation>
    <scope>NUCLEOTIDE SEQUENCE [LARGE SCALE GENOMIC DNA]</scope>
    <source>
        <strain evidence="1 2">NRS-1717</strain>
    </source>
</reference>
<dbReference type="EMBL" id="JARTFS010000002">
    <property type="protein sequence ID" value="MED4400285.1"/>
    <property type="molecule type" value="Genomic_DNA"/>
</dbReference>
<organism evidence="1 2">
    <name type="scientific">Metabacillus fastidiosus</name>
    <dbReference type="NCBI Taxonomy" id="1458"/>
    <lineage>
        <taxon>Bacteria</taxon>
        <taxon>Bacillati</taxon>
        <taxon>Bacillota</taxon>
        <taxon>Bacilli</taxon>
        <taxon>Bacillales</taxon>
        <taxon>Bacillaceae</taxon>
        <taxon>Metabacillus</taxon>
    </lineage>
</organism>
<evidence type="ECO:0000313" key="2">
    <source>
        <dbReference type="Proteomes" id="UP001342826"/>
    </source>
</evidence>
<protein>
    <submittedName>
        <fullName evidence="1">Uncharacterized protein</fullName>
    </submittedName>
</protein>
<name>A0ABU6NTQ8_9BACI</name>
<keyword evidence="2" id="KW-1185">Reference proteome</keyword>
<sequence>MNKEEHEILSYSQIQKIIMQKIDIDYRENQLLDSKEFIIFKNAIQTPFHHIAANSSITNMQQKENQVSIKGVEDFNYEELHDILNKKLMLDHIEHRISHKEFIEYSKPLSLILMELYLKLSNNQSRTDSKKKSRRPTLYRIK</sequence>
<dbReference type="RefSeq" id="WP_066224305.1">
    <property type="nucleotide sequence ID" value="NZ_JARTFS010000002.1"/>
</dbReference>
<dbReference type="GeneID" id="301139181"/>
<comment type="caution">
    <text evidence="1">The sequence shown here is derived from an EMBL/GenBank/DDBJ whole genome shotgun (WGS) entry which is preliminary data.</text>
</comment>
<accession>A0ABU6NTQ8</accession>